<comment type="subunit">
    <text evidence="6">Monomer.</text>
</comment>
<gene>
    <name evidence="9" type="primary">map_2</name>
    <name evidence="6" type="synonym">map</name>
    <name evidence="9" type="ORF">GCM10009107_48470</name>
</gene>
<evidence type="ECO:0000256" key="4">
    <source>
        <dbReference type="ARBA" id="ARBA00022723"/>
    </source>
</evidence>
<evidence type="ECO:0000313" key="9">
    <source>
        <dbReference type="EMBL" id="GAA0763309.1"/>
    </source>
</evidence>
<dbReference type="InterPro" id="IPR002467">
    <property type="entry name" value="Pept_M24A_MAP1"/>
</dbReference>
<feature type="binding site" evidence="6">
    <location>
        <position position="241"/>
    </location>
    <ligand>
        <name>a divalent metal cation</name>
        <dbReference type="ChEBI" id="CHEBI:60240"/>
        <label>1</label>
    </ligand>
</feature>
<evidence type="ECO:0000256" key="5">
    <source>
        <dbReference type="ARBA" id="ARBA00022801"/>
    </source>
</evidence>
<dbReference type="InterPro" id="IPR001714">
    <property type="entry name" value="Pept_M24_MAP"/>
</dbReference>
<dbReference type="RefSeq" id="WP_141286800.1">
    <property type="nucleotide sequence ID" value="NZ_BAAAEW010000036.1"/>
</dbReference>
<accession>A0ABN1KDK6</accession>
<comment type="cofactor">
    <cofactor evidence="6">
        <name>Co(2+)</name>
        <dbReference type="ChEBI" id="CHEBI:48828"/>
    </cofactor>
    <cofactor evidence="6">
        <name>Zn(2+)</name>
        <dbReference type="ChEBI" id="CHEBI:29105"/>
    </cofactor>
    <cofactor evidence="6">
        <name>Mn(2+)</name>
        <dbReference type="ChEBI" id="CHEBI:29035"/>
    </cofactor>
    <cofactor evidence="6">
        <name>Fe(2+)</name>
        <dbReference type="ChEBI" id="CHEBI:29033"/>
    </cofactor>
    <text evidence="6">Binds 2 divalent metal cations per subunit. Has a high-affinity and a low affinity metal-binding site. The true nature of the physiological cofactor is under debate. The enzyme is active with cobalt, zinc, manganese or divalent iron ions. Most likely, methionine aminopeptidases function as mononuclear Fe(2+)-metalloproteases under physiological conditions, and the catalytically relevant metal-binding site has been assigned to the histidine-containing high-affinity site.</text>
</comment>
<evidence type="ECO:0000256" key="3">
    <source>
        <dbReference type="ARBA" id="ARBA00022670"/>
    </source>
</evidence>
<dbReference type="EMBL" id="BAAAEW010000036">
    <property type="protein sequence ID" value="GAA0763309.1"/>
    <property type="molecule type" value="Genomic_DNA"/>
</dbReference>
<dbReference type="SUPFAM" id="SSF55920">
    <property type="entry name" value="Creatinase/aminopeptidase"/>
    <property type="match status" value="1"/>
</dbReference>
<feature type="binding site" evidence="6">
    <location>
        <position position="177"/>
    </location>
    <ligand>
        <name>a divalent metal cation</name>
        <dbReference type="ChEBI" id="CHEBI:60240"/>
        <label>2</label>
        <note>catalytic</note>
    </ligand>
</feature>
<protein>
    <recommendedName>
        <fullName evidence="6 7">Methionine aminopeptidase</fullName>
        <shortName evidence="6">MAP</shortName>
        <shortName evidence="6">MetAP</shortName>
        <ecNumber evidence="6 7">3.4.11.18</ecNumber>
    </recommendedName>
    <alternativeName>
        <fullName evidence="6">Peptidase M</fullName>
    </alternativeName>
</protein>
<dbReference type="PRINTS" id="PR00599">
    <property type="entry name" value="MAPEPTIDASE"/>
</dbReference>
<comment type="catalytic activity">
    <reaction evidence="6 7">
        <text>Release of N-terminal amino acids, preferentially methionine, from peptides and arylamides.</text>
        <dbReference type="EC" id="3.4.11.18"/>
    </reaction>
</comment>
<feature type="domain" description="Peptidase M24" evidence="8">
    <location>
        <begin position="20"/>
        <end position="247"/>
    </location>
</feature>
<dbReference type="Proteomes" id="UP001500279">
    <property type="component" value="Unassembled WGS sequence"/>
</dbReference>
<dbReference type="InterPro" id="IPR036005">
    <property type="entry name" value="Creatinase/aminopeptidase-like"/>
</dbReference>
<evidence type="ECO:0000256" key="6">
    <source>
        <dbReference type="HAMAP-Rule" id="MF_01974"/>
    </source>
</evidence>
<dbReference type="HAMAP" id="MF_01974">
    <property type="entry name" value="MetAP_1"/>
    <property type="match status" value="1"/>
</dbReference>
<feature type="binding site" evidence="6">
    <location>
        <position position="184"/>
    </location>
    <ligand>
        <name>substrate</name>
    </ligand>
</feature>
<dbReference type="GO" id="GO:0004177">
    <property type="term" value="F:aminopeptidase activity"/>
    <property type="evidence" value="ECO:0007669"/>
    <property type="project" value="UniProtKB-KW"/>
</dbReference>
<dbReference type="InterPro" id="IPR000994">
    <property type="entry name" value="Pept_M24"/>
</dbReference>
<evidence type="ECO:0000259" key="8">
    <source>
        <dbReference type="Pfam" id="PF00557"/>
    </source>
</evidence>
<dbReference type="PANTHER" id="PTHR43330">
    <property type="entry name" value="METHIONINE AMINOPEPTIDASE"/>
    <property type="match status" value="1"/>
</dbReference>
<feature type="binding site" evidence="6">
    <location>
        <position position="114"/>
    </location>
    <ligand>
        <name>a divalent metal cation</name>
        <dbReference type="ChEBI" id="CHEBI:60240"/>
        <label>2</label>
        <note>catalytic</note>
    </ligand>
</feature>
<comment type="similarity">
    <text evidence="6">Belongs to the peptidase M24A family. Methionine aminopeptidase type 1 subfamily.</text>
</comment>
<evidence type="ECO:0000256" key="1">
    <source>
        <dbReference type="ARBA" id="ARBA00002521"/>
    </source>
</evidence>
<evidence type="ECO:0000313" key="10">
    <source>
        <dbReference type="Proteomes" id="UP001500279"/>
    </source>
</evidence>
<evidence type="ECO:0000256" key="7">
    <source>
        <dbReference type="RuleBase" id="RU003653"/>
    </source>
</evidence>
<proteinExistence type="inferred from homology"/>
<sequence length="268" mass="28931">MSAVKKPAQLIKSPEEIAMARAAGALAAEVLQMIAPHVKPGVSTEQLDRLCHDHIVKVQKAIPANVGYHGYPKTVCTSVNQVVCHGIPSSQKILKKGDIVNIDVAVIKDGWHGDTSRMYFVGEPGPMARRLVNTTYEAMLAGIRQVRPGATLGDVGHAIQTVAQRDGFSVVREYCGHGIGKVYHDEPQVLHYGKPGQGLRLEAGMVFTIEPMINAGQAGTRELSDGWTVVTKDHSLSAQWEHMVAVTPEGFEVLTPWPEGTGSYPAIN</sequence>
<dbReference type="CDD" id="cd01086">
    <property type="entry name" value="MetAP1"/>
    <property type="match status" value="1"/>
</dbReference>
<feature type="binding site" evidence="6">
    <location>
        <position position="85"/>
    </location>
    <ligand>
        <name>substrate</name>
    </ligand>
</feature>
<dbReference type="PROSITE" id="PS00680">
    <property type="entry name" value="MAP_1"/>
    <property type="match status" value="1"/>
</dbReference>
<dbReference type="Gene3D" id="3.90.230.10">
    <property type="entry name" value="Creatinase/methionine aminopeptidase superfamily"/>
    <property type="match status" value="1"/>
</dbReference>
<feature type="binding site" evidence="6">
    <location>
        <position position="210"/>
    </location>
    <ligand>
        <name>a divalent metal cation</name>
        <dbReference type="ChEBI" id="CHEBI:60240"/>
        <label>2</label>
        <note>catalytic</note>
    </ligand>
</feature>
<evidence type="ECO:0000256" key="2">
    <source>
        <dbReference type="ARBA" id="ARBA00022438"/>
    </source>
</evidence>
<dbReference type="Pfam" id="PF00557">
    <property type="entry name" value="Peptidase_M24"/>
    <property type="match status" value="1"/>
</dbReference>
<keyword evidence="3 6" id="KW-0645">Protease</keyword>
<dbReference type="NCBIfam" id="TIGR00500">
    <property type="entry name" value="met_pdase_I"/>
    <property type="match status" value="1"/>
</dbReference>
<keyword evidence="4 6" id="KW-0479">Metal-binding</keyword>
<keyword evidence="2 6" id="KW-0031">Aminopeptidase</keyword>
<feature type="binding site" evidence="6">
    <location>
        <position position="241"/>
    </location>
    <ligand>
        <name>a divalent metal cation</name>
        <dbReference type="ChEBI" id="CHEBI:60240"/>
        <label>2</label>
        <note>catalytic</note>
    </ligand>
</feature>
<reference evidence="9 10" key="1">
    <citation type="journal article" date="2019" name="Int. J. Syst. Evol. Microbiol.">
        <title>The Global Catalogue of Microorganisms (GCM) 10K type strain sequencing project: providing services to taxonomists for standard genome sequencing and annotation.</title>
        <authorList>
            <consortium name="The Broad Institute Genomics Platform"/>
            <consortium name="The Broad Institute Genome Sequencing Center for Infectious Disease"/>
            <person name="Wu L."/>
            <person name="Ma J."/>
        </authorList>
    </citation>
    <scope>NUCLEOTIDE SEQUENCE [LARGE SCALE GENOMIC DNA]</scope>
    <source>
        <strain evidence="9 10">JCM 15503</strain>
    </source>
</reference>
<organism evidence="9 10">
    <name type="scientific">Ideonella azotifigens</name>
    <dbReference type="NCBI Taxonomy" id="513160"/>
    <lineage>
        <taxon>Bacteria</taxon>
        <taxon>Pseudomonadati</taxon>
        <taxon>Pseudomonadota</taxon>
        <taxon>Betaproteobacteria</taxon>
        <taxon>Burkholderiales</taxon>
        <taxon>Sphaerotilaceae</taxon>
        <taxon>Ideonella</taxon>
    </lineage>
</organism>
<dbReference type="PANTHER" id="PTHR43330:SF27">
    <property type="entry name" value="METHIONINE AMINOPEPTIDASE"/>
    <property type="match status" value="1"/>
</dbReference>
<feature type="binding site" evidence="6">
    <location>
        <position position="114"/>
    </location>
    <ligand>
        <name>a divalent metal cation</name>
        <dbReference type="ChEBI" id="CHEBI:60240"/>
        <label>1</label>
    </ligand>
</feature>
<feature type="binding site" evidence="6">
    <location>
        <position position="103"/>
    </location>
    <ligand>
        <name>a divalent metal cation</name>
        <dbReference type="ChEBI" id="CHEBI:60240"/>
        <label>1</label>
    </ligand>
</feature>
<dbReference type="EC" id="3.4.11.18" evidence="6 7"/>
<keyword evidence="10" id="KW-1185">Reference proteome</keyword>
<comment type="function">
    <text evidence="1 6">Removes the N-terminal methionine from nascent proteins. The N-terminal methionine is often cleaved when the second residue in the primary sequence is small and uncharged (Met-Ala-, Cys, Gly, Pro, Ser, Thr, or Val). Requires deformylation of the N(alpha)-formylated initiator methionine before it can be hydrolyzed.</text>
</comment>
<comment type="caution">
    <text evidence="9">The sequence shown here is derived from an EMBL/GenBank/DDBJ whole genome shotgun (WGS) entry which is preliminary data.</text>
</comment>
<name>A0ABN1KDK6_9BURK</name>
<keyword evidence="5 6" id="KW-0378">Hydrolase</keyword>